<evidence type="ECO:0000313" key="1">
    <source>
        <dbReference type="EMBL" id="KAG7475161.1"/>
    </source>
</evidence>
<name>A0AAV6PT21_SOLSE</name>
<reference evidence="1 2" key="1">
    <citation type="journal article" date="2021" name="Sci. Rep.">
        <title>Chromosome anchoring in Senegalese sole (Solea senegalensis) reveals sex-associated markers and genome rearrangements in flatfish.</title>
        <authorList>
            <person name="Guerrero-Cozar I."/>
            <person name="Gomez-Garrido J."/>
            <person name="Berbel C."/>
            <person name="Martinez-Blanch J.F."/>
            <person name="Alioto T."/>
            <person name="Claros M.G."/>
            <person name="Gagnaire P.A."/>
            <person name="Manchado M."/>
        </authorList>
    </citation>
    <scope>NUCLEOTIDE SEQUENCE [LARGE SCALE GENOMIC DNA]</scope>
    <source>
        <strain evidence="1">Sse05_10M</strain>
    </source>
</reference>
<sequence length="88" mass="9500">MYESIVVTGWIPASTKGLSVWRLNALVGFRPQSKIIQRKCGSQQLTGVRESNVHASRLIVAAAWAPSSTDTNAPMDAIVIFPEAFGAQ</sequence>
<dbReference type="EMBL" id="JAGKHQ010000021">
    <property type="protein sequence ID" value="KAG7475161.1"/>
    <property type="molecule type" value="Genomic_DNA"/>
</dbReference>
<keyword evidence="2" id="KW-1185">Reference proteome</keyword>
<organism evidence="1 2">
    <name type="scientific">Solea senegalensis</name>
    <name type="common">Senegalese sole</name>
    <dbReference type="NCBI Taxonomy" id="28829"/>
    <lineage>
        <taxon>Eukaryota</taxon>
        <taxon>Metazoa</taxon>
        <taxon>Chordata</taxon>
        <taxon>Craniata</taxon>
        <taxon>Vertebrata</taxon>
        <taxon>Euteleostomi</taxon>
        <taxon>Actinopterygii</taxon>
        <taxon>Neopterygii</taxon>
        <taxon>Teleostei</taxon>
        <taxon>Neoteleostei</taxon>
        <taxon>Acanthomorphata</taxon>
        <taxon>Carangaria</taxon>
        <taxon>Pleuronectiformes</taxon>
        <taxon>Pleuronectoidei</taxon>
        <taxon>Soleidae</taxon>
        <taxon>Solea</taxon>
    </lineage>
</organism>
<evidence type="ECO:0000313" key="2">
    <source>
        <dbReference type="Proteomes" id="UP000693946"/>
    </source>
</evidence>
<dbReference type="AlphaFoldDB" id="A0AAV6PT21"/>
<accession>A0AAV6PT21</accession>
<proteinExistence type="predicted"/>
<comment type="caution">
    <text evidence="1">The sequence shown here is derived from an EMBL/GenBank/DDBJ whole genome shotgun (WGS) entry which is preliminary data.</text>
</comment>
<dbReference type="Proteomes" id="UP000693946">
    <property type="component" value="Linkage Group LG9"/>
</dbReference>
<gene>
    <name evidence="1" type="ORF">JOB18_025324</name>
</gene>
<protein>
    <submittedName>
        <fullName evidence="1">Uncharacterized protein</fullName>
    </submittedName>
</protein>